<dbReference type="GO" id="GO:0009306">
    <property type="term" value="P:protein secretion"/>
    <property type="evidence" value="ECO:0007669"/>
    <property type="project" value="InterPro"/>
</dbReference>
<dbReference type="PANTHER" id="PTHR30531">
    <property type="entry name" value="FLAGELLAR BIOSYNTHETIC PROTEIN FLHB"/>
    <property type="match status" value="1"/>
</dbReference>
<name>A0A644Z5V6_9ZZZZ</name>
<keyword evidence="1" id="KW-0282">Flagellum</keyword>
<keyword evidence="1" id="KW-0969">Cilium</keyword>
<comment type="caution">
    <text evidence="1">The sequence shown here is derived from an EMBL/GenBank/DDBJ whole genome shotgun (WGS) entry which is preliminary data.</text>
</comment>
<reference evidence="1" key="1">
    <citation type="submission" date="2019-08" db="EMBL/GenBank/DDBJ databases">
        <authorList>
            <person name="Kucharzyk K."/>
            <person name="Murdoch R.W."/>
            <person name="Higgins S."/>
            <person name="Loffler F."/>
        </authorList>
    </citation>
    <scope>NUCLEOTIDE SEQUENCE</scope>
</reference>
<accession>A0A644Z5V6</accession>
<evidence type="ECO:0000313" key="1">
    <source>
        <dbReference type="EMBL" id="MPM35668.1"/>
    </source>
</evidence>
<dbReference type="AlphaFoldDB" id="A0A644Z5V6"/>
<dbReference type="Gene3D" id="3.40.1690.10">
    <property type="entry name" value="secretion proteins EscU"/>
    <property type="match status" value="1"/>
</dbReference>
<protein>
    <submittedName>
        <fullName evidence="1">Flagellar biosynthetic protein FlhB</fullName>
    </submittedName>
</protein>
<gene>
    <name evidence="1" type="primary">flhB_14</name>
    <name evidence="1" type="ORF">SDC9_82261</name>
</gene>
<sequence>MMRRIEEASVVVTNPTHFAVAIRYKESEDRAPVVVAKGKDYLARRIKEQAAKHKISIVENRTVARALYASCEVGDEIPPELYQAIADILIYVYKTVGIK</sequence>
<organism evidence="1">
    <name type="scientific">bioreactor metagenome</name>
    <dbReference type="NCBI Taxonomy" id="1076179"/>
    <lineage>
        <taxon>unclassified sequences</taxon>
        <taxon>metagenomes</taxon>
        <taxon>ecological metagenomes</taxon>
    </lineage>
</organism>
<dbReference type="InterPro" id="IPR006135">
    <property type="entry name" value="T3SS_substrate_exporter"/>
</dbReference>
<dbReference type="PANTHER" id="PTHR30531:SF12">
    <property type="entry name" value="FLAGELLAR BIOSYNTHETIC PROTEIN FLHB"/>
    <property type="match status" value="1"/>
</dbReference>
<keyword evidence="1" id="KW-0966">Cell projection</keyword>
<dbReference type="InterPro" id="IPR029025">
    <property type="entry name" value="T3SS_substrate_exporter_C"/>
</dbReference>
<dbReference type="PRINTS" id="PR00950">
    <property type="entry name" value="TYPE3IMSPROT"/>
</dbReference>
<dbReference type="EMBL" id="VSSQ01007356">
    <property type="protein sequence ID" value="MPM35668.1"/>
    <property type="molecule type" value="Genomic_DNA"/>
</dbReference>
<dbReference type="Pfam" id="PF01312">
    <property type="entry name" value="Bac_export_2"/>
    <property type="match status" value="1"/>
</dbReference>
<dbReference type="GO" id="GO:0005886">
    <property type="term" value="C:plasma membrane"/>
    <property type="evidence" value="ECO:0007669"/>
    <property type="project" value="TreeGrafter"/>
</dbReference>
<proteinExistence type="predicted"/>
<dbReference type="SUPFAM" id="SSF160544">
    <property type="entry name" value="EscU C-terminal domain-like"/>
    <property type="match status" value="1"/>
</dbReference>